<accession>A0A6J5RAF3</accession>
<dbReference type="EMBL" id="LR797148">
    <property type="protein sequence ID" value="CAB4190668.1"/>
    <property type="molecule type" value="Genomic_DNA"/>
</dbReference>
<keyword evidence="1" id="KW-0812">Transmembrane</keyword>
<protein>
    <submittedName>
        <fullName evidence="2">Uncharacterized protein</fullName>
    </submittedName>
</protein>
<evidence type="ECO:0000256" key="1">
    <source>
        <dbReference type="SAM" id="Phobius"/>
    </source>
</evidence>
<reference evidence="2" key="1">
    <citation type="submission" date="2020-05" db="EMBL/GenBank/DDBJ databases">
        <authorList>
            <person name="Chiriac C."/>
            <person name="Salcher M."/>
            <person name="Ghai R."/>
            <person name="Kavagutti S V."/>
        </authorList>
    </citation>
    <scope>NUCLEOTIDE SEQUENCE</scope>
</reference>
<organism evidence="2">
    <name type="scientific">uncultured Caudovirales phage</name>
    <dbReference type="NCBI Taxonomy" id="2100421"/>
    <lineage>
        <taxon>Viruses</taxon>
        <taxon>Duplodnaviria</taxon>
        <taxon>Heunggongvirae</taxon>
        <taxon>Uroviricota</taxon>
        <taxon>Caudoviricetes</taxon>
        <taxon>Peduoviridae</taxon>
        <taxon>Maltschvirus</taxon>
        <taxon>Maltschvirus maltsch</taxon>
    </lineage>
</organism>
<feature type="transmembrane region" description="Helical" evidence="1">
    <location>
        <begin position="29"/>
        <end position="47"/>
    </location>
</feature>
<proteinExistence type="predicted"/>
<name>A0A6J5RAF3_9CAUD</name>
<sequence>MRCYNVTRCFGVSGKRNNMNKKLWKSKTFWLNILSGAAAISGVIPLAPEHVAIATAVINIGLRLATDKPVSL</sequence>
<gene>
    <name evidence="2" type="ORF">UFOVP1196_86</name>
</gene>
<evidence type="ECO:0000313" key="2">
    <source>
        <dbReference type="EMBL" id="CAB4190668.1"/>
    </source>
</evidence>
<keyword evidence="1" id="KW-1133">Transmembrane helix</keyword>
<keyword evidence="1" id="KW-0472">Membrane</keyword>